<dbReference type="Proteomes" id="UP000825890">
    <property type="component" value="Unassembled WGS sequence"/>
</dbReference>
<organism evidence="2 3">
    <name type="scientific">Cercospora kikuchii</name>
    <dbReference type="NCBI Taxonomy" id="84275"/>
    <lineage>
        <taxon>Eukaryota</taxon>
        <taxon>Fungi</taxon>
        <taxon>Dikarya</taxon>
        <taxon>Ascomycota</taxon>
        <taxon>Pezizomycotina</taxon>
        <taxon>Dothideomycetes</taxon>
        <taxon>Dothideomycetidae</taxon>
        <taxon>Mycosphaerellales</taxon>
        <taxon>Mycosphaerellaceae</taxon>
        <taxon>Cercospora</taxon>
    </lineage>
</organism>
<evidence type="ECO:0000313" key="3">
    <source>
        <dbReference type="Proteomes" id="UP000825890"/>
    </source>
</evidence>
<keyword evidence="3" id="KW-1185">Reference proteome</keyword>
<dbReference type="GeneID" id="68298204"/>
<gene>
    <name evidence="2" type="ORF">CKM354_001262900</name>
</gene>
<dbReference type="OrthoDB" id="10069349at2759"/>
<dbReference type="Pfam" id="PF12053">
    <property type="entry name" value="Par3_HAL_N_term"/>
    <property type="match status" value="1"/>
</dbReference>
<name>A0A9P3L1I9_9PEZI</name>
<dbReference type="AlphaFoldDB" id="A0A9P3L1I9"/>
<evidence type="ECO:0000259" key="1">
    <source>
        <dbReference type="Pfam" id="PF12053"/>
    </source>
</evidence>
<accession>A0A9P3L1I9</accession>
<evidence type="ECO:0000313" key="2">
    <source>
        <dbReference type="EMBL" id="GIZ49599.1"/>
    </source>
</evidence>
<dbReference type="RefSeq" id="XP_044664086.1">
    <property type="nucleotide sequence ID" value="XM_044808151.1"/>
</dbReference>
<proteinExistence type="predicted"/>
<feature type="domain" description="Par3/HAL N-terminal" evidence="1">
    <location>
        <begin position="28"/>
        <end position="91"/>
    </location>
</feature>
<dbReference type="InterPro" id="IPR021922">
    <property type="entry name" value="Par3/HAL_N"/>
</dbReference>
<reference evidence="2 3" key="1">
    <citation type="submission" date="2021-01" db="EMBL/GenBank/DDBJ databases">
        <title>Cercospora kikuchii MAFF 305040 whole genome shotgun sequence.</title>
        <authorList>
            <person name="Kashiwa T."/>
            <person name="Suzuki T."/>
        </authorList>
    </citation>
    <scope>NUCLEOTIDE SEQUENCE [LARGE SCALE GENOMIC DNA]</scope>
    <source>
        <strain evidence="2 3">MAFF 305040</strain>
    </source>
</reference>
<dbReference type="Gene3D" id="3.10.20.90">
    <property type="entry name" value="Phosphatidylinositol 3-kinase Catalytic Subunit, Chain A, domain 1"/>
    <property type="match status" value="1"/>
</dbReference>
<comment type="caution">
    <text evidence="2">The sequence shown here is derived from an EMBL/GenBank/DDBJ whole genome shotgun (WGS) entry which is preliminary data.</text>
</comment>
<sequence>MQRFTVAIVDSTTPGTALTLAVPFDSSALVSAFIEELFRRAAKQGLKLAPSTHIAALHLDSETGAIIDPGDLLSDVVTDSRNDKIFAVFTRQGAPHSGSDTEGVRHQLETSRLVSGDDGLVIRFITPNLAKKSRLSLPTVIISKSATVKDLHKLAAHHLGLPAAFAEENITNECNCNLVKQISEVSGPADKIFIVHGKSIVEHSDLQDSSEAAVNIAIESATKGAGSAERKIVRHGGELHLGRYSRPPVVAICSKSRHIPLHARVDDEDTASEDDLKHHVVDLHTSEQPICASIMSCELHKTGLLYLAKDGVIDIFVVNRTAAGTASATIGRSAIFRARPHWEPSISQNPRGIAMFLSSLRVFTSLISAADSDRRTKDAVLHLMDLISKFPPCVRALLLLIDGKTVSPPESAAIAHAVYEALHSALIPTGIIGSDTSRVFEGSRLLFGFILEKARTTKLSSSTAADDDLPYLASLESFDVRDLKTGEAVLHPVQTKSGILERSLFSAFDEGGVLAHSHLQPRLAQMETPSAIGRHALLAGGASPAVLIFNVSRLMADYRYPDAGHPQGAFDAGELSQLSHLAEVAARNQLSVHRPTQLASAGESTMNTTVVEQLIAPIIKQYESDGSAVFDSFGGAVLRRLQAPDEMLFFCVDTSASMRSSSDFREVNEQHPDLEPDLCAQDIVDANVYTTVTFDTMKDCLSKYEAFKDMLGILASKADIQKQRWLASEVIDMYRMLLDNDIVAKHERMADDRENARSHFARQAIIDAESTLNGLKAQWAGCQTHHEALQDFLIYRANSSADINMDCGLAFEHPPQMTGLPLQSQALVANDELASAVISWIRGADMQEASQPPAKKARLTLPEQRAKITFLSKDGAFDREINSETTVADLYQLAFRGLKGRFMAFQLALHDSTAVDPSPSLAHSHNINDGDQIFIRIADENSTTSGDSSHSASGSGQADDHALIKVYRHEEVNFSFWVPRSTSGTTQSIIWKYWRYQYQTVGWLGLREVQIWTDLHSNGDGLKTGMPRSHTVPMSWYLKRTSCNGKLEDEPLCGEEATTRNGQPNDASKPLVIKVDVQAIRKSSSRQAADLEPPRCPQADV</sequence>
<dbReference type="EMBL" id="BOLY01000009">
    <property type="protein sequence ID" value="GIZ49599.1"/>
    <property type="molecule type" value="Genomic_DNA"/>
</dbReference>
<protein>
    <recommendedName>
        <fullName evidence="1">Par3/HAL N-terminal domain-containing protein</fullName>
    </recommendedName>
</protein>